<evidence type="ECO:0000313" key="6">
    <source>
        <dbReference type="Proteomes" id="UP000319852"/>
    </source>
</evidence>
<keyword evidence="5" id="KW-0560">Oxidoreductase</keyword>
<dbReference type="CDD" id="cd09822">
    <property type="entry name" value="peroxinectin_like_bacterial"/>
    <property type="match status" value="1"/>
</dbReference>
<dbReference type="GO" id="GO:0005576">
    <property type="term" value="C:extracellular region"/>
    <property type="evidence" value="ECO:0007669"/>
    <property type="project" value="UniProtKB-SubCell"/>
</dbReference>
<evidence type="ECO:0000313" key="5">
    <source>
        <dbReference type="EMBL" id="QDS98650.1"/>
    </source>
</evidence>
<organism evidence="5 6">
    <name type="scientific">Adhaeretor mobilis</name>
    <dbReference type="NCBI Taxonomy" id="1930276"/>
    <lineage>
        <taxon>Bacteria</taxon>
        <taxon>Pseudomonadati</taxon>
        <taxon>Planctomycetota</taxon>
        <taxon>Planctomycetia</taxon>
        <taxon>Pirellulales</taxon>
        <taxon>Lacipirellulaceae</taxon>
        <taxon>Adhaeretor</taxon>
    </lineage>
</organism>
<proteinExistence type="predicted"/>
<dbReference type="SUPFAM" id="SSF48113">
    <property type="entry name" value="Heme-dependent peroxidases"/>
    <property type="match status" value="1"/>
</dbReference>
<dbReference type="Pfam" id="PF03098">
    <property type="entry name" value="An_peroxidase"/>
    <property type="match status" value="1"/>
</dbReference>
<dbReference type="InterPro" id="IPR019791">
    <property type="entry name" value="Haem_peroxidase_animal"/>
</dbReference>
<dbReference type="GO" id="GO:0006979">
    <property type="term" value="P:response to oxidative stress"/>
    <property type="evidence" value="ECO:0007669"/>
    <property type="project" value="InterPro"/>
</dbReference>
<dbReference type="Proteomes" id="UP000319852">
    <property type="component" value="Chromosome"/>
</dbReference>
<gene>
    <name evidence="5" type="ORF">HG15A2_19310</name>
</gene>
<dbReference type="GO" id="GO:0020037">
    <property type="term" value="F:heme binding"/>
    <property type="evidence" value="ECO:0007669"/>
    <property type="project" value="InterPro"/>
</dbReference>
<feature type="chain" id="PRO_5021769700" evidence="4">
    <location>
        <begin position="25"/>
        <end position="603"/>
    </location>
</feature>
<dbReference type="InterPro" id="IPR010255">
    <property type="entry name" value="Haem_peroxidase_sf"/>
</dbReference>
<dbReference type="Gene3D" id="1.10.640.10">
    <property type="entry name" value="Haem peroxidase domain superfamily, animal type"/>
    <property type="match status" value="1"/>
</dbReference>
<evidence type="ECO:0000256" key="1">
    <source>
        <dbReference type="ARBA" id="ARBA00004613"/>
    </source>
</evidence>
<dbReference type="NCBIfam" id="TIGR02595">
    <property type="entry name" value="PEP_CTERM"/>
    <property type="match status" value="1"/>
</dbReference>
<dbReference type="EMBL" id="CP036263">
    <property type="protein sequence ID" value="QDS98650.1"/>
    <property type="molecule type" value="Genomic_DNA"/>
</dbReference>
<evidence type="ECO:0000256" key="3">
    <source>
        <dbReference type="ARBA" id="ARBA00023180"/>
    </source>
</evidence>
<sequence length="603" mass="65082" precursor="true">MKLLNVFALLFASVLTQSNSPATAVEYRTIDGSGNNIANPNQGRADTPLVRMRDVIVNPPTGFDSSKLMPTYEDGINTPTGMTAFDSVTGMGASRLPNARQISNAVVSQGSLSVLNPKGASDWLWQWGQFIDHDIALEEPTSTSDPFMIPVLDSGDTLHNQHFPFIPFRRNDPALGTGVGNTPREQTNALTTYIDGSNVYGSDDARASFLRTMSGGQLKTSVGNNGEMLLPMNRAIDPFPNANPPVVPGDTPSAADQLFIAGDARANEQIGLTAVHTLFVREHNRLATSLAGRADLPTLAASAGFNAADATDVDEYIYQTSRKAVGAQIQRITYEEFLPMMLGDALSPYTGYDSNVNATLSNEFANAAYRVGHTMLSPMVQLYDSTGNIGEVALRDAYFNPQFTKDNGIETVLKGLSMQMSQDVDAMVIDEVRSFLFAEGNGGLDLAAVNIQRGRDHGLPTYNDMRRGLGLAARTAFSEITSDPGIATAFESIYDSIEDVDLWIGAIAEDAMADSLVGELLNSILVDQFTRLRDGDRFFYETDSDAFALFPGLADSMLSDVIMRNTDIDWMPMSAFHAVPEPGALAMFLIAIAGGTSRKRRAG</sequence>
<dbReference type="RefSeq" id="WP_145059871.1">
    <property type="nucleotide sequence ID" value="NZ_CP036263.1"/>
</dbReference>
<protein>
    <submittedName>
        <fullName evidence="5">Peroxidase</fullName>
    </submittedName>
</protein>
<accession>A0A517MUU4</accession>
<keyword evidence="3" id="KW-0325">Glycoprotein</keyword>
<dbReference type="InterPro" id="IPR013424">
    <property type="entry name" value="Ice-binding_C"/>
</dbReference>
<evidence type="ECO:0000256" key="2">
    <source>
        <dbReference type="ARBA" id="ARBA00022525"/>
    </source>
</evidence>
<evidence type="ECO:0000256" key="4">
    <source>
        <dbReference type="SAM" id="SignalP"/>
    </source>
</evidence>
<reference evidence="5 6" key="1">
    <citation type="submission" date="2019-02" db="EMBL/GenBank/DDBJ databases">
        <title>Deep-cultivation of Planctomycetes and their phenomic and genomic characterization uncovers novel biology.</title>
        <authorList>
            <person name="Wiegand S."/>
            <person name="Jogler M."/>
            <person name="Boedeker C."/>
            <person name="Pinto D."/>
            <person name="Vollmers J."/>
            <person name="Rivas-Marin E."/>
            <person name="Kohn T."/>
            <person name="Peeters S.H."/>
            <person name="Heuer A."/>
            <person name="Rast P."/>
            <person name="Oberbeckmann S."/>
            <person name="Bunk B."/>
            <person name="Jeske O."/>
            <person name="Meyerdierks A."/>
            <person name="Storesund J.E."/>
            <person name="Kallscheuer N."/>
            <person name="Luecker S."/>
            <person name="Lage O.M."/>
            <person name="Pohl T."/>
            <person name="Merkel B.J."/>
            <person name="Hornburger P."/>
            <person name="Mueller R.-W."/>
            <person name="Bruemmer F."/>
            <person name="Labrenz M."/>
            <person name="Spormann A.M."/>
            <person name="Op den Camp H."/>
            <person name="Overmann J."/>
            <person name="Amann R."/>
            <person name="Jetten M.S.M."/>
            <person name="Mascher T."/>
            <person name="Medema M.H."/>
            <person name="Devos D.P."/>
            <person name="Kaster A.-K."/>
            <person name="Ovreas L."/>
            <person name="Rohde M."/>
            <person name="Galperin M.Y."/>
            <person name="Jogler C."/>
        </authorList>
    </citation>
    <scope>NUCLEOTIDE SEQUENCE [LARGE SCALE GENOMIC DNA]</scope>
    <source>
        <strain evidence="5 6">HG15A2</strain>
    </source>
</reference>
<feature type="signal peptide" evidence="4">
    <location>
        <begin position="1"/>
        <end position="24"/>
    </location>
</feature>
<dbReference type="KEGG" id="amob:HG15A2_19310"/>
<name>A0A517MUU4_9BACT</name>
<dbReference type="PANTHER" id="PTHR11475">
    <property type="entry name" value="OXIDASE/PEROXIDASE"/>
    <property type="match status" value="1"/>
</dbReference>
<dbReference type="AlphaFoldDB" id="A0A517MUU4"/>
<dbReference type="OrthoDB" id="9765610at2"/>
<dbReference type="PANTHER" id="PTHR11475:SF4">
    <property type="entry name" value="CHORION PEROXIDASE"/>
    <property type="match status" value="1"/>
</dbReference>
<keyword evidence="4" id="KW-0732">Signal</keyword>
<keyword evidence="6" id="KW-1185">Reference proteome</keyword>
<dbReference type="PRINTS" id="PR00457">
    <property type="entry name" value="ANPEROXIDASE"/>
</dbReference>
<dbReference type="InterPro" id="IPR037120">
    <property type="entry name" value="Haem_peroxidase_sf_animal"/>
</dbReference>
<comment type="subcellular location">
    <subcellularLocation>
        <location evidence="1">Secreted</location>
    </subcellularLocation>
</comment>
<keyword evidence="5" id="KW-0575">Peroxidase</keyword>
<dbReference type="PROSITE" id="PS50292">
    <property type="entry name" value="PEROXIDASE_3"/>
    <property type="match status" value="1"/>
</dbReference>
<dbReference type="GO" id="GO:0004601">
    <property type="term" value="F:peroxidase activity"/>
    <property type="evidence" value="ECO:0007669"/>
    <property type="project" value="UniProtKB-KW"/>
</dbReference>
<keyword evidence="2" id="KW-0964">Secreted</keyword>